<protein>
    <submittedName>
        <fullName evidence="2">Uncharacterized protein</fullName>
    </submittedName>
</protein>
<keyword evidence="1" id="KW-0472">Membrane</keyword>
<reference evidence="3" key="1">
    <citation type="journal article" date="2015" name="PLoS Genet.">
        <title>Genome Sequence and Transcriptome Analyses of Chrysochromulina tobin: Metabolic Tools for Enhanced Algal Fitness in the Prominent Order Prymnesiales (Haptophyceae).</title>
        <authorList>
            <person name="Hovde B.T."/>
            <person name="Deodato C.R."/>
            <person name="Hunsperger H.M."/>
            <person name="Ryken S.A."/>
            <person name="Yost W."/>
            <person name="Jha R.K."/>
            <person name="Patterson J."/>
            <person name="Monnat R.J. Jr."/>
            <person name="Barlow S.B."/>
            <person name="Starkenburg S.R."/>
            <person name="Cattolico R.A."/>
        </authorList>
    </citation>
    <scope>NUCLEOTIDE SEQUENCE</scope>
    <source>
        <strain evidence="3">CCMP291</strain>
    </source>
</reference>
<gene>
    <name evidence="2" type="ORF">Ctob_006361</name>
</gene>
<evidence type="ECO:0000313" key="2">
    <source>
        <dbReference type="EMBL" id="KOO22306.1"/>
    </source>
</evidence>
<name>A0A0M0J6S4_9EUKA</name>
<feature type="transmembrane region" description="Helical" evidence="1">
    <location>
        <begin position="70"/>
        <end position="91"/>
    </location>
</feature>
<organism evidence="2 3">
    <name type="scientific">Chrysochromulina tobinii</name>
    <dbReference type="NCBI Taxonomy" id="1460289"/>
    <lineage>
        <taxon>Eukaryota</taxon>
        <taxon>Haptista</taxon>
        <taxon>Haptophyta</taxon>
        <taxon>Prymnesiophyceae</taxon>
        <taxon>Prymnesiales</taxon>
        <taxon>Chrysochromulinaceae</taxon>
        <taxon>Chrysochromulina</taxon>
    </lineage>
</organism>
<keyword evidence="1" id="KW-1133">Transmembrane helix</keyword>
<accession>A0A0M0J6S4</accession>
<dbReference type="OrthoDB" id="431067at2759"/>
<evidence type="ECO:0000313" key="3">
    <source>
        <dbReference type="Proteomes" id="UP000037460"/>
    </source>
</evidence>
<feature type="transmembrane region" description="Helical" evidence="1">
    <location>
        <begin position="182"/>
        <end position="200"/>
    </location>
</feature>
<keyword evidence="3" id="KW-1185">Reference proteome</keyword>
<comment type="caution">
    <text evidence="2">The sequence shown here is derived from an EMBL/GenBank/DDBJ whole genome shotgun (WGS) entry which is preliminary data.</text>
</comment>
<keyword evidence="1" id="KW-0812">Transmembrane</keyword>
<feature type="transmembrane region" description="Helical" evidence="1">
    <location>
        <begin position="21"/>
        <end position="50"/>
    </location>
</feature>
<proteinExistence type="predicted"/>
<sequence>MFLALSHIKEPKRLETAIGSLWSAYMAVLATLSLQFAQIVALALGLAETIKPSFARVLSGLLELAIDPKLWKWIPTIINSTLNLLVVYVAWKVAEILASVYSGLRGGRMFAIALMGFIIDMDLINWIPWIPKTVREKIASWFEEEKDEEGNVTGYNGYLDEVLGYTLAAVGVCSQISSGFNIAFPLNLVFLPLTIVEWFLRYQIASTAAG</sequence>
<dbReference type="EMBL" id="JWZX01003289">
    <property type="protein sequence ID" value="KOO22306.1"/>
    <property type="molecule type" value="Genomic_DNA"/>
</dbReference>
<evidence type="ECO:0000256" key="1">
    <source>
        <dbReference type="SAM" id="Phobius"/>
    </source>
</evidence>
<dbReference type="Proteomes" id="UP000037460">
    <property type="component" value="Unassembled WGS sequence"/>
</dbReference>
<dbReference type="AlphaFoldDB" id="A0A0M0J6S4"/>